<dbReference type="AlphaFoldDB" id="A0A2H0YT04"/>
<gene>
    <name evidence="2" type="ORF">COT25_02065</name>
</gene>
<evidence type="ECO:0000259" key="1">
    <source>
        <dbReference type="Pfam" id="PF12146"/>
    </source>
</evidence>
<sequence>MSVRTNVYFDTPDHVHIVGDYVLPEEDIRSVAVFLHMMPATRKSYMAFQEAVALCGVASLAIDLRGHGDSTAMEGREEPLDYNHFSEKEHQSSIWDVRGAVQYLTELTNTPVDRCMLVGASIGANLALQFSSEEHRIPLTVALSPGLTYRGIETLPLVSAIDQTKQRLLLAASTEDTYSREAAQKLHAAAPDASTAVIREGSEHGTDMFQDQEFALKIARALYAMHL</sequence>
<feature type="domain" description="Serine aminopeptidase S33" evidence="1">
    <location>
        <begin position="28"/>
        <end position="150"/>
    </location>
</feature>
<dbReference type="EMBL" id="PEXV01000070">
    <property type="protein sequence ID" value="PIS41631.1"/>
    <property type="molecule type" value="Genomic_DNA"/>
</dbReference>
<dbReference type="InterPro" id="IPR029058">
    <property type="entry name" value="AB_hydrolase_fold"/>
</dbReference>
<protein>
    <recommendedName>
        <fullName evidence="1">Serine aminopeptidase S33 domain-containing protein</fullName>
    </recommendedName>
</protein>
<evidence type="ECO:0000313" key="3">
    <source>
        <dbReference type="Proteomes" id="UP000228711"/>
    </source>
</evidence>
<reference evidence="3" key="1">
    <citation type="submission" date="2017-09" db="EMBL/GenBank/DDBJ databases">
        <title>Depth-based differentiation of microbial function through sediment-hosted aquifers and enrichment of novel symbionts in the deep terrestrial subsurface.</title>
        <authorList>
            <person name="Probst A.J."/>
            <person name="Ladd B."/>
            <person name="Jarett J.K."/>
            <person name="Geller-Mcgrath D.E."/>
            <person name="Sieber C.M.K."/>
            <person name="Emerson J.B."/>
            <person name="Anantharaman K."/>
            <person name="Thomas B.C."/>
            <person name="Malmstrom R."/>
            <person name="Stieglmeier M."/>
            <person name="Klingl A."/>
            <person name="Woyke T."/>
            <person name="Ryan C.M."/>
            <person name="Banfield J.F."/>
        </authorList>
    </citation>
    <scope>NUCLEOTIDE SEQUENCE [LARGE SCALE GENOMIC DNA]</scope>
</reference>
<dbReference type="Gene3D" id="3.40.50.1820">
    <property type="entry name" value="alpha/beta hydrolase"/>
    <property type="match status" value="1"/>
</dbReference>
<name>A0A2H0YT04_9BACT</name>
<accession>A0A2H0YT04</accession>
<dbReference type="Proteomes" id="UP000228711">
    <property type="component" value="Unassembled WGS sequence"/>
</dbReference>
<comment type="caution">
    <text evidence="2">The sequence shown here is derived from an EMBL/GenBank/DDBJ whole genome shotgun (WGS) entry which is preliminary data.</text>
</comment>
<proteinExistence type="predicted"/>
<dbReference type="SUPFAM" id="SSF53474">
    <property type="entry name" value="alpha/beta-Hydrolases"/>
    <property type="match status" value="1"/>
</dbReference>
<dbReference type="Pfam" id="PF12146">
    <property type="entry name" value="Hydrolase_4"/>
    <property type="match status" value="1"/>
</dbReference>
<organism evidence="2 3">
    <name type="scientific">Candidatus Kerfeldbacteria bacterium CG08_land_8_20_14_0_20_42_7</name>
    <dbReference type="NCBI Taxonomy" id="2014245"/>
    <lineage>
        <taxon>Bacteria</taxon>
        <taxon>Candidatus Kerfeldiibacteriota</taxon>
    </lineage>
</organism>
<dbReference type="InterPro" id="IPR022742">
    <property type="entry name" value="Hydrolase_4"/>
</dbReference>
<evidence type="ECO:0000313" key="2">
    <source>
        <dbReference type="EMBL" id="PIS41631.1"/>
    </source>
</evidence>